<protein>
    <recommendedName>
        <fullName evidence="2">DNA sulfur modification protein DndE</fullName>
    </recommendedName>
</protein>
<evidence type="ECO:0000313" key="1">
    <source>
        <dbReference type="EMBL" id="SVE13153.1"/>
    </source>
</evidence>
<dbReference type="InterPro" id="IPR038472">
    <property type="entry name" value="DndE_sf"/>
</dbReference>
<proteinExistence type="predicted"/>
<dbReference type="NCBIfam" id="TIGR03184">
    <property type="entry name" value="DNA_S_dndE"/>
    <property type="match status" value="1"/>
</dbReference>
<organism evidence="1">
    <name type="scientific">marine metagenome</name>
    <dbReference type="NCBI Taxonomy" id="408172"/>
    <lineage>
        <taxon>unclassified sequences</taxon>
        <taxon>metagenomes</taxon>
        <taxon>ecological metagenomes</taxon>
    </lineage>
</organism>
<dbReference type="EMBL" id="UINC01196235">
    <property type="protein sequence ID" value="SVE13153.1"/>
    <property type="molecule type" value="Genomic_DNA"/>
</dbReference>
<dbReference type="InterPro" id="IPR014969">
    <property type="entry name" value="DNA_S_DndE"/>
</dbReference>
<accession>A0A383AZZ8</accession>
<dbReference type="AlphaFoldDB" id="A0A383AZZ8"/>
<name>A0A383AZZ8_9ZZZZ</name>
<dbReference type="Pfam" id="PF08870">
    <property type="entry name" value="DndE"/>
    <property type="match status" value="1"/>
</dbReference>
<feature type="non-terminal residue" evidence="1">
    <location>
        <position position="1"/>
    </location>
</feature>
<reference evidence="1" key="1">
    <citation type="submission" date="2018-05" db="EMBL/GenBank/DDBJ databases">
        <authorList>
            <person name="Lanie J.A."/>
            <person name="Ng W.-L."/>
            <person name="Kazmierczak K.M."/>
            <person name="Andrzejewski T.M."/>
            <person name="Davidsen T.M."/>
            <person name="Wayne K.J."/>
            <person name="Tettelin H."/>
            <person name="Glass J.I."/>
            <person name="Rusch D."/>
            <person name="Podicherti R."/>
            <person name="Tsui H.-C.T."/>
            <person name="Winkler M.E."/>
        </authorList>
    </citation>
    <scope>NUCLEOTIDE SEQUENCE</scope>
</reference>
<sequence length="112" mass="12911">MIFNVKNTTGIEHFYTICRWAFCLSVDSENQIKKLDGTADGAVEFSWDRFGGEEAEIYYLILKDEAQRLEIKADEDSLYELLISHIRRGLGYLTGNKELKTLEGLSSRAFRH</sequence>
<dbReference type="Gene3D" id="1.10.1220.160">
    <property type="entry name" value="DNA sulphur modification protein DndE"/>
    <property type="match status" value="1"/>
</dbReference>
<evidence type="ECO:0008006" key="2">
    <source>
        <dbReference type="Google" id="ProtNLM"/>
    </source>
</evidence>
<gene>
    <name evidence="1" type="ORF">METZ01_LOCUS466007</name>
</gene>
<feature type="non-terminal residue" evidence="1">
    <location>
        <position position="112"/>
    </location>
</feature>